<keyword evidence="8" id="KW-0547">Nucleotide-binding</keyword>
<sequence length="155" mass="17525">MSSKYDDVFVCTTDTVLGLGTSIKSNSLHLLYELKKRDISKKIIILVSSLQQAQEITNWDDKAIEYAKKYWPGAVSLIVNGQGFRMPNQQGLLQFLEKEGPCFVTSCNISDHETAKSIKEAKEIFPQIKRFYDFGPMSQKASKIIDVNSGKIIRE</sequence>
<dbReference type="Proteomes" id="UP001460679">
    <property type="component" value="Chromosome"/>
</dbReference>
<gene>
    <name evidence="13" type="ORF">WG616_02440</name>
</gene>
<dbReference type="Pfam" id="PF01300">
    <property type="entry name" value="Sua5_yciO_yrdC"/>
    <property type="match status" value="1"/>
</dbReference>
<dbReference type="PROSITE" id="PS51163">
    <property type="entry name" value="YRDC"/>
    <property type="match status" value="1"/>
</dbReference>
<organism evidence="13 14">
    <name type="scientific">[Mycoplasma] gypis</name>
    <dbReference type="NCBI Taxonomy" id="92404"/>
    <lineage>
        <taxon>Bacteria</taxon>
        <taxon>Bacillati</taxon>
        <taxon>Mycoplasmatota</taxon>
        <taxon>Mycoplasmoidales</taxon>
        <taxon>Metamycoplasmataceae</taxon>
        <taxon>Metamycoplasma</taxon>
    </lineage>
</organism>
<evidence type="ECO:0000256" key="8">
    <source>
        <dbReference type="ARBA" id="ARBA00022741"/>
    </source>
</evidence>
<dbReference type="EC" id="2.7.7.87" evidence="3"/>
<evidence type="ECO:0000256" key="11">
    <source>
        <dbReference type="ARBA" id="ARBA00048366"/>
    </source>
</evidence>
<dbReference type="EMBL" id="CP148066">
    <property type="protein sequence ID" value="WXL28207.1"/>
    <property type="molecule type" value="Genomic_DNA"/>
</dbReference>
<comment type="catalytic activity">
    <reaction evidence="11">
        <text>L-threonine + hydrogencarbonate + ATP = L-threonylcarbamoyladenylate + diphosphate + H2O</text>
        <dbReference type="Rhea" id="RHEA:36407"/>
        <dbReference type="ChEBI" id="CHEBI:15377"/>
        <dbReference type="ChEBI" id="CHEBI:17544"/>
        <dbReference type="ChEBI" id="CHEBI:30616"/>
        <dbReference type="ChEBI" id="CHEBI:33019"/>
        <dbReference type="ChEBI" id="CHEBI:57926"/>
        <dbReference type="ChEBI" id="CHEBI:73682"/>
        <dbReference type="EC" id="2.7.7.87"/>
    </reaction>
</comment>
<evidence type="ECO:0000256" key="10">
    <source>
        <dbReference type="ARBA" id="ARBA00029774"/>
    </source>
</evidence>
<evidence type="ECO:0000313" key="14">
    <source>
        <dbReference type="Proteomes" id="UP001460679"/>
    </source>
</evidence>
<keyword evidence="4" id="KW-0963">Cytoplasm</keyword>
<keyword evidence="9" id="KW-0067">ATP-binding</keyword>
<evidence type="ECO:0000256" key="9">
    <source>
        <dbReference type="ARBA" id="ARBA00022840"/>
    </source>
</evidence>
<comment type="similarity">
    <text evidence="2">Belongs to the SUA5 family.</text>
</comment>
<accession>A0ABZ2RNZ7</accession>
<dbReference type="RefSeq" id="WP_205498264.1">
    <property type="nucleotide sequence ID" value="NZ_CP148066.1"/>
</dbReference>
<comment type="subcellular location">
    <subcellularLocation>
        <location evidence="1">Cytoplasm</location>
    </subcellularLocation>
</comment>
<dbReference type="PANTHER" id="PTHR17490">
    <property type="entry name" value="SUA5"/>
    <property type="match status" value="1"/>
</dbReference>
<evidence type="ECO:0000256" key="6">
    <source>
        <dbReference type="ARBA" id="ARBA00022694"/>
    </source>
</evidence>
<keyword evidence="6" id="KW-0819">tRNA processing</keyword>
<evidence type="ECO:0000256" key="4">
    <source>
        <dbReference type="ARBA" id="ARBA00022490"/>
    </source>
</evidence>
<dbReference type="PANTHER" id="PTHR17490:SF16">
    <property type="entry name" value="THREONYLCARBAMOYL-AMP SYNTHASE"/>
    <property type="match status" value="1"/>
</dbReference>
<dbReference type="InterPro" id="IPR050156">
    <property type="entry name" value="TC-AMP_synthase_SUA5"/>
</dbReference>
<protein>
    <recommendedName>
        <fullName evidence="10">L-threonylcarbamoyladenylate synthase</fullName>
        <ecNumber evidence="3">2.7.7.87</ecNumber>
    </recommendedName>
    <alternativeName>
        <fullName evidence="10">L-threonylcarbamoyladenylate synthase</fullName>
    </alternativeName>
</protein>
<evidence type="ECO:0000259" key="12">
    <source>
        <dbReference type="PROSITE" id="PS51163"/>
    </source>
</evidence>
<keyword evidence="7" id="KW-0548">Nucleotidyltransferase</keyword>
<evidence type="ECO:0000256" key="1">
    <source>
        <dbReference type="ARBA" id="ARBA00004496"/>
    </source>
</evidence>
<keyword evidence="5" id="KW-0808">Transferase</keyword>
<feature type="domain" description="YrdC-like" evidence="12">
    <location>
        <begin position="1"/>
        <end position="155"/>
    </location>
</feature>
<dbReference type="Gene3D" id="3.90.870.10">
    <property type="entry name" value="DHBP synthase"/>
    <property type="match status" value="1"/>
</dbReference>
<evidence type="ECO:0000313" key="13">
    <source>
        <dbReference type="EMBL" id="WXL28207.1"/>
    </source>
</evidence>
<name>A0ABZ2RNZ7_9BACT</name>
<keyword evidence="14" id="KW-1185">Reference proteome</keyword>
<dbReference type="InterPro" id="IPR017945">
    <property type="entry name" value="DHBP_synth_RibB-like_a/b_dom"/>
</dbReference>
<evidence type="ECO:0000256" key="2">
    <source>
        <dbReference type="ARBA" id="ARBA00007663"/>
    </source>
</evidence>
<evidence type="ECO:0000256" key="5">
    <source>
        <dbReference type="ARBA" id="ARBA00022679"/>
    </source>
</evidence>
<proteinExistence type="inferred from homology"/>
<dbReference type="SUPFAM" id="SSF55821">
    <property type="entry name" value="YrdC/RibB"/>
    <property type="match status" value="1"/>
</dbReference>
<evidence type="ECO:0000256" key="3">
    <source>
        <dbReference type="ARBA" id="ARBA00012584"/>
    </source>
</evidence>
<reference evidence="13" key="1">
    <citation type="submission" date="2024-03" db="EMBL/GenBank/DDBJ databases">
        <title>Complete genome sequence of Mycoplasma gypis type strain B1/T1.</title>
        <authorList>
            <person name="Spergser J."/>
        </authorList>
    </citation>
    <scope>NUCLEOTIDE SEQUENCE [LARGE SCALE GENOMIC DNA]</scope>
    <source>
        <strain evidence="13">B1/T1</strain>
    </source>
</reference>
<evidence type="ECO:0000256" key="7">
    <source>
        <dbReference type="ARBA" id="ARBA00022695"/>
    </source>
</evidence>
<dbReference type="InterPro" id="IPR006070">
    <property type="entry name" value="Sua5-like_dom"/>
</dbReference>